<proteinExistence type="inferred from homology"/>
<comment type="function">
    <text evidence="10 12">Involved in the storage or transport of lipids necessary for membrane maintenance under stressful conditions. Displays a binding preference for lysophospholipids.</text>
</comment>
<keyword evidence="8 12" id="KW-0998">Cell outer membrane</keyword>
<keyword evidence="7 13" id="KW-0564">Palmitate</keyword>
<evidence type="ECO:0000256" key="4">
    <source>
        <dbReference type="ARBA" id="ARBA00022729"/>
    </source>
</evidence>
<evidence type="ECO:0000256" key="8">
    <source>
        <dbReference type="ARBA" id="ARBA00023237"/>
    </source>
</evidence>
<reference evidence="15 16" key="1">
    <citation type="submission" date="2019-07" db="EMBL/GenBank/DDBJ databases">
        <title>The draft genome sequence of Vibrio algivorus M1486.</title>
        <authorList>
            <person name="Meng X."/>
        </authorList>
    </citation>
    <scope>NUCLEOTIDE SEQUENCE [LARGE SCALE GENOMIC DNA]</scope>
    <source>
        <strain evidence="15 16">M1486</strain>
    </source>
</reference>
<dbReference type="SUPFAM" id="SSF50814">
    <property type="entry name" value="Lipocalins"/>
    <property type="match status" value="1"/>
</dbReference>
<dbReference type="GO" id="GO:0006950">
    <property type="term" value="P:response to stress"/>
    <property type="evidence" value="ECO:0007669"/>
    <property type="project" value="UniProtKB-ARBA"/>
</dbReference>
<evidence type="ECO:0000256" key="5">
    <source>
        <dbReference type="ARBA" id="ARBA00023121"/>
    </source>
</evidence>
<dbReference type="EMBL" id="VMKJ01000038">
    <property type="protein sequence ID" value="TVO33595.1"/>
    <property type="molecule type" value="Genomic_DNA"/>
</dbReference>
<accession>A0A557NYY1</accession>
<evidence type="ECO:0000256" key="13">
    <source>
        <dbReference type="PIRSR" id="PIRSR036893-52"/>
    </source>
</evidence>
<dbReference type="GO" id="GO:0009279">
    <property type="term" value="C:cell outer membrane"/>
    <property type="evidence" value="ECO:0007669"/>
    <property type="project" value="UniProtKB-SubCell"/>
</dbReference>
<dbReference type="Pfam" id="PF08212">
    <property type="entry name" value="Lipocalin_2"/>
    <property type="match status" value="1"/>
</dbReference>
<evidence type="ECO:0000259" key="14">
    <source>
        <dbReference type="Pfam" id="PF08212"/>
    </source>
</evidence>
<keyword evidence="9 12" id="KW-0449">Lipoprotein</keyword>
<dbReference type="RefSeq" id="WP_144388909.1">
    <property type="nucleotide sequence ID" value="NZ_CANNCB010000033.1"/>
</dbReference>
<organism evidence="15 16">
    <name type="scientific">Vibrio algivorus</name>
    <dbReference type="NCBI Taxonomy" id="1667024"/>
    <lineage>
        <taxon>Bacteria</taxon>
        <taxon>Pseudomonadati</taxon>
        <taxon>Pseudomonadota</taxon>
        <taxon>Gammaproteobacteria</taxon>
        <taxon>Vibrionales</taxon>
        <taxon>Vibrionaceae</taxon>
        <taxon>Vibrio</taxon>
    </lineage>
</organism>
<dbReference type="InterPro" id="IPR022272">
    <property type="entry name" value="Lipocalin_CS"/>
</dbReference>
<sequence length="174" mass="19855">MSRVLPLFTALLLTGCLGMPKSVTPIQEFDVNQYLGTWYEIARLDHSFERGLTQVTADYSLKEDGGVKVINRGYSTEEGEWQQAEGKAYFVNKPNEGYLKVSFFGPFYGSYVIFYLDPAGQYAFVSGPDHDYLWLLSRTPTVDNTVKQKFIKMSQDRGFDTNEVIFVDQNRAIE</sequence>
<dbReference type="InterPro" id="IPR022271">
    <property type="entry name" value="Lipocalin_ApoD"/>
</dbReference>
<name>A0A557NYY1_9VIBR</name>
<dbReference type="AlphaFoldDB" id="A0A557NYY1"/>
<dbReference type="PRINTS" id="PR01171">
    <property type="entry name" value="BCTLIPOCALIN"/>
</dbReference>
<keyword evidence="4" id="KW-0732">Signal</keyword>
<dbReference type="InterPro" id="IPR012674">
    <property type="entry name" value="Calycin"/>
</dbReference>
<evidence type="ECO:0000256" key="10">
    <source>
        <dbReference type="ARBA" id="ARBA00057024"/>
    </source>
</evidence>
<evidence type="ECO:0000313" key="16">
    <source>
        <dbReference type="Proteomes" id="UP000319828"/>
    </source>
</evidence>
<evidence type="ECO:0000256" key="7">
    <source>
        <dbReference type="ARBA" id="ARBA00023139"/>
    </source>
</evidence>
<dbReference type="InterPro" id="IPR047202">
    <property type="entry name" value="Lipocalin_Blc-like_dom"/>
</dbReference>
<evidence type="ECO:0000256" key="1">
    <source>
        <dbReference type="ARBA" id="ARBA00004459"/>
    </source>
</evidence>
<comment type="caution">
    <text evidence="15">The sequence shown here is derived from an EMBL/GenBank/DDBJ whole genome shotgun (WGS) entry which is preliminary data.</text>
</comment>
<dbReference type="FunFam" id="2.40.128.20:FF:000002">
    <property type="entry name" value="Outer membrane lipoprotein Blc"/>
    <property type="match status" value="1"/>
</dbReference>
<dbReference type="PROSITE" id="PS00213">
    <property type="entry name" value="LIPOCALIN"/>
    <property type="match status" value="1"/>
</dbReference>
<evidence type="ECO:0000256" key="2">
    <source>
        <dbReference type="ARBA" id="ARBA00006889"/>
    </source>
</evidence>
<dbReference type="PANTHER" id="PTHR10612:SF34">
    <property type="entry name" value="APOLIPOPROTEIN D"/>
    <property type="match status" value="1"/>
</dbReference>
<dbReference type="PANTHER" id="PTHR10612">
    <property type="entry name" value="APOLIPOPROTEIN D"/>
    <property type="match status" value="1"/>
</dbReference>
<evidence type="ECO:0000256" key="11">
    <source>
        <dbReference type="ARBA" id="ARBA00071217"/>
    </source>
</evidence>
<dbReference type="OrthoDB" id="9793905at2"/>
<comment type="subunit">
    <text evidence="3 12">Homodimer.</text>
</comment>
<dbReference type="CDD" id="cd19438">
    <property type="entry name" value="lipocalin_Blc-like"/>
    <property type="match status" value="1"/>
</dbReference>
<comment type="subcellular location">
    <subcellularLocation>
        <location evidence="1">Cell outer membrane</location>
        <topology evidence="1">Lipid-anchor</topology>
    </subcellularLocation>
</comment>
<dbReference type="PROSITE" id="PS51257">
    <property type="entry name" value="PROKAR_LIPOPROTEIN"/>
    <property type="match status" value="1"/>
</dbReference>
<gene>
    <name evidence="15" type="ORF">FOF44_14950</name>
</gene>
<evidence type="ECO:0000256" key="6">
    <source>
        <dbReference type="ARBA" id="ARBA00023136"/>
    </source>
</evidence>
<keyword evidence="5 12" id="KW-0446">Lipid-binding</keyword>
<dbReference type="InterPro" id="IPR002446">
    <property type="entry name" value="Lipocalin_bac"/>
</dbReference>
<dbReference type="Gene3D" id="2.40.128.20">
    <property type="match status" value="1"/>
</dbReference>
<keyword evidence="6 12" id="KW-0472">Membrane</keyword>
<comment type="similarity">
    <text evidence="2 12">Belongs to the calycin superfamily. Lipocalin family.</text>
</comment>
<evidence type="ECO:0000256" key="9">
    <source>
        <dbReference type="ARBA" id="ARBA00023288"/>
    </source>
</evidence>
<dbReference type="PIRSF" id="PIRSF036893">
    <property type="entry name" value="Lipocalin_ApoD"/>
    <property type="match status" value="1"/>
</dbReference>
<feature type="lipid moiety-binding region" description="N-palmitoyl cysteine" evidence="13">
    <location>
        <position position="16"/>
    </location>
</feature>
<feature type="domain" description="Lipocalin/cytosolic fatty-acid binding" evidence="14">
    <location>
        <begin position="29"/>
        <end position="169"/>
    </location>
</feature>
<evidence type="ECO:0000256" key="12">
    <source>
        <dbReference type="PIRNR" id="PIRNR036893"/>
    </source>
</evidence>
<dbReference type="InterPro" id="IPR000566">
    <property type="entry name" value="Lipocln_cytosolic_FA-bd_dom"/>
</dbReference>
<dbReference type="Proteomes" id="UP000319828">
    <property type="component" value="Unassembled WGS sequence"/>
</dbReference>
<feature type="lipid moiety-binding region" description="S-diacylglycerol cysteine" evidence="13">
    <location>
        <position position="16"/>
    </location>
</feature>
<protein>
    <recommendedName>
        <fullName evidence="11 12">Outer membrane lipoprotein Blc</fullName>
    </recommendedName>
</protein>
<evidence type="ECO:0000313" key="15">
    <source>
        <dbReference type="EMBL" id="TVO33595.1"/>
    </source>
</evidence>
<evidence type="ECO:0000256" key="3">
    <source>
        <dbReference type="ARBA" id="ARBA00011738"/>
    </source>
</evidence>
<dbReference type="GO" id="GO:0008289">
    <property type="term" value="F:lipid binding"/>
    <property type="evidence" value="ECO:0007669"/>
    <property type="project" value="UniProtKB-UniRule"/>
</dbReference>